<protein>
    <submittedName>
        <fullName evidence="1">Uncharacterized protein</fullName>
    </submittedName>
</protein>
<proteinExistence type="predicted"/>
<accession>A0ABU7DV37</accession>
<dbReference type="EMBL" id="JAHUTJ010036772">
    <property type="protein sequence ID" value="MED6278916.1"/>
    <property type="molecule type" value="Genomic_DNA"/>
</dbReference>
<comment type="caution">
    <text evidence="1">The sequence shown here is derived from an EMBL/GenBank/DDBJ whole genome shotgun (WGS) entry which is preliminary data.</text>
</comment>
<dbReference type="Proteomes" id="UP001352852">
    <property type="component" value="Unassembled WGS sequence"/>
</dbReference>
<reference evidence="1 2" key="1">
    <citation type="submission" date="2021-06" db="EMBL/GenBank/DDBJ databases">
        <authorList>
            <person name="Palmer J.M."/>
        </authorList>
    </citation>
    <scope>NUCLEOTIDE SEQUENCE [LARGE SCALE GENOMIC DNA]</scope>
    <source>
        <strain evidence="1 2">CL_MEX2019</strain>
        <tissue evidence="1">Muscle</tissue>
    </source>
</reference>
<keyword evidence="2" id="KW-1185">Reference proteome</keyword>
<evidence type="ECO:0000313" key="2">
    <source>
        <dbReference type="Proteomes" id="UP001352852"/>
    </source>
</evidence>
<evidence type="ECO:0000313" key="1">
    <source>
        <dbReference type="EMBL" id="MED6278916.1"/>
    </source>
</evidence>
<name>A0ABU7DV37_9TELE</name>
<organism evidence="1 2">
    <name type="scientific">Characodon lateralis</name>
    <dbReference type="NCBI Taxonomy" id="208331"/>
    <lineage>
        <taxon>Eukaryota</taxon>
        <taxon>Metazoa</taxon>
        <taxon>Chordata</taxon>
        <taxon>Craniata</taxon>
        <taxon>Vertebrata</taxon>
        <taxon>Euteleostomi</taxon>
        <taxon>Actinopterygii</taxon>
        <taxon>Neopterygii</taxon>
        <taxon>Teleostei</taxon>
        <taxon>Neoteleostei</taxon>
        <taxon>Acanthomorphata</taxon>
        <taxon>Ovalentaria</taxon>
        <taxon>Atherinomorphae</taxon>
        <taxon>Cyprinodontiformes</taxon>
        <taxon>Goodeidae</taxon>
        <taxon>Characodon</taxon>
    </lineage>
</organism>
<sequence>MKTQASQSYLGWPGRDSPFSQMRCPVSQPFIKERKNTYVTALWVWLHTVSQIQVLLNKTGSGQILIHCTHPHLASKDSKIGWDASLNSCTHTQVPAQSA</sequence>
<gene>
    <name evidence="1" type="ORF">CHARACLAT_028989</name>
</gene>